<proteinExistence type="predicted"/>
<protein>
    <submittedName>
        <fullName evidence="1">Uncharacterized protein</fullName>
    </submittedName>
</protein>
<organism evidence="1 2">
    <name type="scientific">Candidatus Collierbacteria bacterium RIFOXYB1_FULL_49_13</name>
    <dbReference type="NCBI Taxonomy" id="1817728"/>
    <lineage>
        <taxon>Bacteria</taxon>
        <taxon>Candidatus Collieribacteriota</taxon>
    </lineage>
</organism>
<name>A0A1F5FJL6_9BACT</name>
<dbReference type="EMBL" id="MFAM01000007">
    <property type="protein sequence ID" value="OGD79848.1"/>
    <property type="molecule type" value="Genomic_DNA"/>
</dbReference>
<reference evidence="1 2" key="1">
    <citation type="journal article" date="2016" name="Nat. Commun.">
        <title>Thousands of microbial genomes shed light on interconnected biogeochemical processes in an aquifer system.</title>
        <authorList>
            <person name="Anantharaman K."/>
            <person name="Brown C.T."/>
            <person name="Hug L.A."/>
            <person name="Sharon I."/>
            <person name="Castelle C.J."/>
            <person name="Probst A.J."/>
            <person name="Thomas B.C."/>
            <person name="Singh A."/>
            <person name="Wilkins M.J."/>
            <person name="Karaoz U."/>
            <person name="Brodie E.L."/>
            <person name="Williams K.H."/>
            <person name="Hubbard S.S."/>
            <person name="Banfield J.F."/>
        </authorList>
    </citation>
    <scope>NUCLEOTIDE SEQUENCE [LARGE SCALE GENOMIC DNA]</scope>
</reference>
<evidence type="ECO:0000313" key="2">
    <source>
        <dbReference type="Proteomes" id="UP000176682"/>
    </source>
</evidence>
<gene>
    <name evidence="1" type="ORF">A2368_04695</name>
</gene>
<dbReference type="Proteomes" id="UP000176682">
    <property type="component" value="Unassembled WGS sequence"/>
</dbReference>
<dbReference type="AlphaFoldDB" id="A0A1F5FJL6"/>
<comment type="caution">
    <text evidence="1">The sequence shown here is derived from an EMBL/GenBank/DDBJ whole genome shotgun (WGS) entry which is preliminary data.</text>
</comment>
<accession>A0A1F5FJL6</accession>
<sequence length="63" mass="7384">MFEGRAFRTARKRYLQALQRHHDYYVKLKRTRESAGLDLDPGDQVQYDVAMSREASGEVKPLK</sequence>
<evidence type="ECO:0000313" key="1">
    <source>
        <dbReference type="EMBL" id="OGD79848.1"/>
    </source>
</evidence>